<dbReference type="RefSeq" id="WP_009540009.1">
    <property type="nucleotide sequence ID" value="NZ_ANHY01000006.1"/>
</dbReference>
<dbReference type="STRING" id="1238182.C882_3901"/>
<name>K9HMH6_9PROT</name>
<keyword evidence="2" id="KW-1185">Reference proteome</keyword>
<sequence length="140" mass="15479">MLSASPAAGLIRRTQDMTRLLGAALDQAEWLGDETSHAQVGRALAALHDAMTAEMFPAVLELDRDTGLVELPEAVVSGMRRRSILKRDDDWRALGLVCDRARRNRASAADMEDAADRMVLIEARTRAWIARRLRPGSADR</sequence>
<dbReference type="EMBL" id="ANHY01000006">
    <property type="protein sequence ID" value="EKV31528.1"/>
    <property type="molecule type" value="Genomic_DNA"/>
</dbReference>
<dbReference type="AlphaFoldDB" id="K9HMH6"/>
<reference evidence="1 2" key="1">
    <citation type="journal article" date="2013" name="Genome Announc.">
        <title>Draft Genome Sequence of an Alphaproteobacterium, Caenispirillum salinarum AK4(T), Isolated from a Solar Saltern.</title>
        <authorList>
            <person name="Khatri I."/>
            <person name="Singh A."/>
            <person name="Korpole S."/>
            <person name="Pinnaka A.K."/>
            <person name="Subramanian S."/>
        </authorList>
    </citation>
    <scope>NUCLEOTIDE SEQUENCE [LARGE SCALE GENOMIC DNA]</scope>
    <source>
        <strain evidence="1 2">AK4</strain>
    </source>
</reference>
<evidence type="ECO:0000313" key="2">
    <source>
        <dbReference type="Proteomes" id="UP000009881"/>
    </source>
</evidence>
<protein>
    <submittedName>
        <fullName evidence="1">Uncharacterized protein</fullName>
    </submittedName>
</protein>
<gene>
    <name evidence="1" type="ORF">C882_3901</name>
</gene>
<evidence type="ECO:0000313" key="1">
    <source>
        <dbReference type="EMBL" id="EKV31528.1"/>
    </source>
</evidence>
<dbReference type="Proteomes" id="UP000009881">
    <property type="component" value="Unassembled WGS sequence"/>
</dbReference>
<comment type="caution">
    <text evidence="1">The sequence shown here is derived from an EMBL/GenBank/DDBJ whole genome shotgun (WGS) entry which is preliminary data.</text>
</comment>
<organism evidence="1 2">
    <name type="scientific">Caenispirillum salinarum AK4</name>
    <dbReference type="NCBI Taxonomy" id="1238182"/>
    <lineage>
        <taxon>Bacteria</taxon>
        <taxon>Pseudomonadati</taxon>
        <taxon>Pseudomonadota</taxon>
        <taxon>Alphaproteobacteria</taxon>
        <taxon>Rhodospirillales</taxon>
        <taxon>Novispirillaceae</taxon>
        <taxon>Caenispirillum</taxon>
    </lineage>
</organism>
<proteinExistence type="predicted"/>
<accession>K9HMH6</accession>
<dbReference type="PATRIC" id="fig|1238182.3.peg.1564"/>